<evidence type="ECO:0000313" key="2">
    <source>
        <dbReference type="EMBL" id="KAF2649974.1"/>
    </source>
</evidence>
<dbReference type="OrthoDB" id="419598at2759"/>
<protein>
    <submittedName>
        <fullName evidence="2">NAD(P)-binding protein</fullName>
    </submittedName>
</protein>
<feature type="domain" description="NmrA-like" evidence="1">
    <location>
        <begin position="3"/>
        <end position="237"/>
    </location>
</feature>
<name>A0A6A6SUT1_9PLEO</name>
<evidence type="ECO:0000259" key="1">
    <source>
        <dbReference type="Pfam" id="PF05368"/>
    </source>
</evidence>
<dbReference type="Proteomes" id="UP000799324">
    <property type="component" value="Unassembled WGS sequence"/>
</dbReference>
<dbReference type="InterPro" id="IPR051604">
    <property type="entry name" value="Ergot_Alk_Oxidoreductase"/>
</dbReference>
<dbReference type="PANTHER" id="PTHR43162:SF1">
    <property type="entry name" value="PRESTALK A DIFFERENTIATION PROTEIN A"/>
    <property type="match status" value="1"/>
</dbReference>
<proteinExistence type="predicted"/>
<reference evidence="2" key="1">
    <citation type="journal article" date="2020" name="Stud. Mycol.">
        <title>101 Dothideomycetes genomes: a test case for predicting lifestyles and emergence of pathogens.</title>
        <authorList>
            <person name="Haridas S."/>
            <person name="Albert R."/>
            <person name="Binder M."/>
            <person name="Bloem J."/>
            <person name="Labutti K."/>
            <person name="Salamov A."/>
            <person name="Andreopoulos B."/>
            <person name="Baker S."/>
            <person name="Barry K."/>
            <person name="Bills G."/>
            <person name="Bluhm B."/>
            <person name="Cannon C."/>
            <person name="Castanera R."/>
            <person name="Culley D."/>
            <person name="Daum C."/>
            <person name="Ezra D."/>
            <person name="Gonzalez J."/>
            <person name="Henrissat B."/>
            <person name="Kuo A."/>
            <person name="Liang C."/>
            <person name="Lipzen A."/>
            <person name="Lutzoni F."/>
            <person name="Magnuson J."/>
            <person name="Mondo S."/>
            <person name="Nolan M."/>
            <person name="Ohm R."/>
            <person name="Pangilinan J."/>
            <person name="Park H.-J."/>
            <person name="Ramirez L."/>
            <person name="Alfaro M."/>
            <person name="Sun H."/>
            <person name="Tritt A."/>
            <person name="Yoshinaga Y."/>
            <person name="Zwiers L.-H."/>
            <person name="Turgeon B."/>
            <person name="Goodwin S."/>
            <person name="Spatafora J."/>
            <person name="Crous P."/>
            <person name="Grigoriev I."/>
        </authorList>
    </citation>
    <scope>NUCLEOTIDE SEQUENCE</scope>
    <source>
        <strain evidence="2">CBS 122681</strain>
    </source>
</reference>
<evidence type="ECO:0000313" key="3">
    <source>
        <dbReference type="Proteomes" id="UP000799324"/>
    </source>
</evidence>
<dbReference type="InterPro" id="IPR008030">
    <property type="entry name" value="NmrA-like"/>
</dbReference>
<dbReference type="Pfam" id="PF05368">
    <property type="entry name" value="NmrA"/>
    <property type="match status" value="1"/>
</dbReference>
<gene>
    <name evidence="2" type="ORF">K491DRAFT_609714</name>
</gene>
<dbReference type="AlphaFoldDB" id="A0A6A6SUT1"/>
<accession>A0A6A6SUT1</accession>
<dbReference type="Gene3D" id="3.40.50.720">
    <property type="entry name" value="NAD(P)-binding Rossmann-like Domain"/>
    <property type="match status" value="1"/>
</dbReference>
<keyword evidence="3" id="KW-1185">Reference proteome</keyword>
<dbReference type="InterPro" id="IPR036291">
    <property type="entry name" value="NAD(P)-bd_dom_sf"/>
</dbReference>
<dbReference type="EMBL" id="MU004471">
    <property type="protein sequence ID" value="KAF2649974.1"/>
    <property type="molecule type" value="Genomic_DNA"/>
</dbReference>
<sequence>MATVLIFGPTGRVGSAIARSIHKYGVGKVFLAMRDPAKEIPGLSKTYERISADLTDSESIRSAAQKSGAKRAFIYATRSTDGMRATIEALASGGVEFVVFLSSSTISEAGGDVRQIPKEAFIPWGHAQIEINLEEVFGQNFVRIRPGYFASNSLRWKTMIQAGRVKLVYPTATLDWIAPDDIGHVAAAALARGPLEGTVIGLYGPQTLSQQDAVAAIGSAIGKHIDIEEVTEDEGPEMYVKEMGYPAESLARTLIQSLKNRIEGDSTVEGYHEAVSNIKKYTEKEPMTFEAWTREHTDEFRE</sequence>
<organism evidence="2 3">
    <name type="scientific">Lophiostoma macrostomum CBS 122681</name>
    <dbReference type="NCBI Taxonomy" id="1314788"/>
    <lineage>
        <taxon>Eukaryota</taxon>
        <taxon>Fungi</taxon>
        <taxon>Dikarya</taxon>
        <taxon>Ascomycota</taxon>
        <taxon>Pezizomycotina</taxon>
        <taxon>Dothideomycetes</taxon>
        <taxon>Pleosporomycetidae</taxon>
        <taxon>Pleosporales</taxon>
        <taxon>Lophiostomataceae</taxon>
        <taxon>Lophiostoma</taxon>
    </lineage>
</organism>
<dbReference type="PANTHER" id="PTHR43162">
    <property type="match status" value="1"/>
</dbReference>
<dbReference type="SUPFAM" id="SSF51735">
    <property type="entry name" value="NAD(P)-binding Rossmann-fold domains"/>
    <property type="match status" value="1"/>
</dbReference>